<name>A0A9W8CF71_9POAL</name>
<reference evidence="2 3" key="1">
    <citation type="submission" date="2022-10" db="EMBL/GenBank/DDBJ databases">
        <title>WGS assembly of Paspalum vaginatum 540-79.</title>
        <authorList>
            <person name="Sun G."/>
            <person name="Wase N."/>
            <person name="Shu S."/>
            <person name="Jenkins J."/>
            <person name="Zhou B."/>
            <person name="Torres-Rodriguez J."/>
            <person name="Chen C."/>
            <person name="Sandor L."/>
            <person name="Plott C."/>
            <person name="Yoshinga Y."/>
            <person name="Daum C."/>
            <person name="Qi P."/>
            <person name="Barry K."/>
            <person name="Lipzen A."/>
            <person name="Berry L."/>
            <person name="Pedersen C."/>
            <person name="Gottilla T."/>
            <person name="Foltz A."/>
            <person name="Yu H."/>
            <person name="O'Malley R."/>
            <person name="Zhang C."/>
            <person name="Devos K."/>
            <person name="Sigmon B."/>
            <person name="Yu B."/>
            <person name="Obata T."/>
            <person name="Schmutz J."/>
            <person name="Schnable J."/>
        </authorList>
    </citation>
    <scope>NUCLEOTIDE SEQUENCE [LARGE SCALE GENOMIC DNA]</scope>
    <source>
        <strain evidence="3">cv. 540-79</strain>
    </source>
</reference>
<evidence type="ECO:0000313" key="3">
    <source>
        <dbReference type="Proteomes" id="UP001164776"/>
    </source>
</evidence>
<feature type="compositionally biased region" description="Basic and acidic residues" evidence="1">
    <location>
        <begin position="55"/>
        <end position="66"/>
    </location>
</feature>
<accession>A0A9W8CF71</accession>
<evidence type="ECO:0000256" key="1">
    <source>
        <dbReference type="SAM" id="MobiDB-lite"/>
    </source>
</evidence>
<dbReference type="Proteomes" id="UP001164776">
    <property type="component" value="Unassembled WGS sequence"/>
</dbReference>
<comment type="caution">
    <text evidence="2">The sequence shown here is derived from an EMBL/GenBank/DDBJ whole genome shotgun (WGS) entry which is preliminary data.</text>
</comment>
<evidence type="ECO:0000313" key="2">
    <source>
        <dbReference type="EMBL" id="KAJ1255507.1"/>
    </source>
</evidence>
<dbReference type="EMBL" id="MU629692">
    <property type="protein sequence ID" value="KAJ1255507.1"/>
    <property type="molecule type" value="Genomic_DNA"/>
</dbReference>
<protein>
    <submittedName>
        <fullName evidence="2">Uncharacterized protein</fullName>
    </submittedName>
</protein>
<proteinExistence type="predicted"/>
<sequence length="85" mass="9606">MKQEGHKDEQAFKADQWTMRLGGRRGCGRWRERSRSTRGRLPQPWKVESRAGAGLRERRPSGLHCEDDADAGAPYASPHGNGRAY</sequence>
<keyword evidence="3" id="KW-1185">Reference proteome</keyword>
<gene>
    <name evidence="2" type="ORF">BS78_K201400</name>
</gene>
<organism evidence="2 3">
    <name type="scientific">Paspalum vaginatum</name>
    <name type="common">seashore paspalum</name>
    <dbReference type="NCBI Taxonomy" id="158149"/>
    <lineage>
        <taxon>Eukaryota</taxon>
        <taxon>Viridiplantae</taxon>
        <taxon>Streptophyta</taxon>
        <taxon>Embryophyta</taxon>
        <taxon>Tracheophyta</taxon>
        <taxon>Spermatophyta</taxon>
        <taxon>Magnoliopsida</taxon>
        <taxon>Liliopsida</taxon>
        <taxon>Poales</taxon>
        <taxon>Poaceae</taxon>
        <taxon>PACMAD clade</taxon>
        <taxon>Panicoideae</taxon>
        <taxon>Andropogonodae</taxon>
        <taxon>Paspaleae</taxon>
        <taxon>Paspalinae</taxon>
        <taxon>Paspalum</taxon>
    </lineage>
</organism>
<dbReference type="AlphaFoldDB" id="A0A9W8CF71"/>
<feature type="region of interest" description="Disordered" evidence="1">
    <location>
        <begin position="26"/>
        <end position="85"/>
    </location>
</feature>